<name>M7N9K1_9BACT</name>
<dbReference type="OrthoDB" id="596635at2"/>
<dbReference type="InterPro" id="IPR050194">
    <property type="entry name" value="Glycosyltransferase_grp1"/>
</dbReference>
<dbReference type="Proteomes" id="UP000011910">
    <property type="component" value="Unassembled WGS sequence"/>
</dbReference>
<dbReference type="Gene3D" id="3.40.50.2000">
    <property type="entry name" value="Glycogen Phosphorylase B"/>
    <property type="match status" value="2"/>
</dbReference>
<reference evidence="2 3" key="1">
    <citation type="journal article" date="2013" name="Genome Announc.">
        <title>Draft Genome Sequence of Cesiribacter andamanensis Strain AMV16T, Isolated from a Soil Sample from a Mud Volcano in the Andaman Islands, India.</title>
        <authorList>
            <person name="Shivaji S."/>
            <person name="Ara S."/>
            <person name="Begum Z."/>
            <person name="Srinivas T.N."/>
            <person name="Singh A."/>
            <person name="Kumar Pinnaka A."/>
        </authorList>
    </citation>
    <scope>NUCLEOTIDE SEQUENCE [LARGE SCALE GENOMIC DNA]</scope>
    <source>
        <strain evidence="2 3">AMV16</strain>
    </source>
</reference>
<dbReference type="GO" id="GO:0016757">
    <property type="term" value="F:glycosyltransferase activity"/>
    <property type="evidence" value="ECO:0007669"/>
    <property type="project" value="InterPro"/>
</dbReference>
<dbReference type="PANTHER" id="PTHR45947">
    <property type="entry name" value="SULFOQUINOVOSYL TRANSFERASE SQD2"/>
    <property type="match status" value="1"/>
</dbReference>
<organism evidence="2 3">
    <name type="scientific">Cesiribacter andamanensis AMV16</name>
    <dbReference type="NCBI Taxonomy" id="1279009"/>
    <lineage>
        <taxon>Bacteria</taxon>
        <taxon>Pseudomonadati</taxon>
        <taxon>Bacteroidota</taxon>
        <taxon>Cytophagia</taxon>
        <taxon>Cytophagales</taxon>
        <taxon>Cesiribacteraceae</taxon>
        <taxon>Cesiribacter</taxon>
    </lineage>
</organism>
<dbReference type="InterPro" id="IPR001296">
    <property type="entry name" value="Glyco_trans_1"/>
</dbReference>
<protein>
    <submittedName>
        <fullName evidence="2">Colanic acid biosynthesis glycosyltransferase WcaL</fullName>
    </submittedName>
</protein>
<gene>
    <name evidence="2" type="ORF">ADICEAN_00914</name>
</gene>
<keyword evidence="2" id="KW-0808">Transferase</keyword>
<comment type="caution">
    <text evidence="2">The sequence shown here is derived from an EMBL/GenBank/DDBJ whole genome shotgun (WGS) entry which is preliminary data.</text>
</comment>
<dbReference type="STRING" id="1279009.ADICEAN_00914"/>
<dbReference type="EMBL" id="AODQ01000014">
    <property type="protein sequence ID" value="EMR03947.1"/>
    <property type="molecule type" value="Genomic_DNA"/>
</dbReference>
<accession>M7N9K1</accession>
<evidence type="ECO:0000313" key="2">
    <source>
        <dbReference type="EMBL" id="EMR03947.1"/>
    </source>
</evidence>
<dbReference type="AlphaFoldDB" id="M7N9K1"/>
<evidence type="ECO:0000259" key="1">
    <source>
        <dbReference type="Pfam" id="PF00534"/>
    </source>
</evidence>
<evidence type="ECO:0000313" key="3">
    <source>
        <dbReference type="Proteomes" id="UP000011910"/>
    </source>
</evidence>
<dbReference type="SUPFAM" id="SSF53756">
    <property type="entry name" value="UDP-Glycosyltransferase/glycogen phosphorylase"/>
    <property type="match status" value="1"/>
</dbReference>
<dbReference type="Pfam" id="PF00534">
    <property type="entry name" value="Glycos_transf_1"/>
    <property type="match status" value="1"/>
</dbReference>
<proteinExistence type="predicted"/>
<keyword evidence="3" id="KW-1185">Reference proteome</keyword>
<dbReference type="eggNOG" id="COG0438">
    <property type="taxonomic scope" value="Bacteria"/>
</dbReference>
<dbReference type="PANTHER" id="PTHR45947:SF3">
    <property type="entry name" value="SULFOQUINOVOSYL TRANSFERASE SQD2"/>
    <property type="match status" value="1"/>
</dbReference>
<sequence>MRVLISAYHCDPTKGGEFYRSCVWIRHYVEQGFEVVCLTNQKDRKVLENWSEKPAACHFEYVPVPGWLERIYVNTAGVYIHYLAWQQLAVKKAKQLHHLQPFDLVHHTSYGSLQLGTGMWKLGIPLIIGPLGGGQFAPKAFKPYFQEGWRTEILRKGISNLLMRFNPNVSNALRAARLVLTENYETEALARKFGATNTKLLMDADFPDRSFHMEEKSDQENEFKILWVGRLFHRKGLLLALEALKLIKPKLNFKLTIIGDGPVSKHLPGWLQKLELKERVNWVGQLPWEEVKKHYQTNDLFYLPAYENLLALNYLKPCHSVYLL</sequence>
<feature type="domain" description="Glycosyl transferase family 1" evidence="1">
    <location>
        <begin position="211"/>
        <end position="306"/>
    </location>
</feature>